<evidence type="ECO:0000313" key="15">
    <source>
        <dbReference type="Proteomes" id="UP000287687"/>
    </source>
</evidence>
<feature type="binding site" evidence="11">
    <location>
        <position position="120"/>
    </location>
    <ligand>
        <name>S-adenosyl-L-methionine</name>
        <dbReference type="ChEBI" id="CHEBI:59789"/>
    </ligand>
</feature>
<evidence type="ECO:0000256" key="1">
    <source>
        <dbReference type="ARBA" id="ARBA00022552"/>
    </source>
</evidence>
<dbReference type="InterPro" id="IPR029063">
    <property type="entry name" value="SAM-dependent_MTases_sf"/>
</dbReference>
<evidence type="ECO:0000256" key="4">
    <source>
        <dbReference type="ARBA" id="ARBA00022691"/>
    </source>
</evidence>
<gene>
    <name evidence="11" type="primary">rlmE</name>
    <name evidence="11" type="synonym">ftsJ</name>
    <name evidence="11" type="synonym">rrmJ</name>
    <name evidence="14" type="ORF">EPK99_15660</name>
</gene>
<dbReference type="RefSeq" id="WP_128444003.1">
    <property type="nucleotide sequence ID" value="NZ_SBIP01000003.1"/>
</dbReference>
<feature type="domain" description="Ribosomal RNA methyltransferase FtsJ" evidence="13">
    <location>
        <begin position="49"/>
        <end position="227"/>
    </location>
</feature>
<evidence type="ECO:0000256" key="7">
    <source>
        <dbReference type="ARBA" id="ARBA00041129"/>
    </source>
</evidence>
<dbReference type="PANTHER" id="PTHR10920">
    <property type="entry name" value="RIBOSOMAL RNA METHYLTRANSFERASE"/>
    <property type="match status" value="1"/>
</dbReference>
<dbReference type="Pfam" id="PF01728">
    <property type="entry name" value="FtsJ"/>
    <property type="match status" value="1"/>
</dbReference>
<dbReference type="HAMAP" id="MF_01547">
    <property type="entry name" value="RNA_methyltr_E"/>
    <property type="match status" value="1"/>
</dbReference>
<feature type="binding site" evidence="11">
    <location>
        <position position="81"/>
    </location>
    <ligand>
        <name>S-adenosyl-L-methionine</name>
        <dbReference type="ChEBI" id="CHEBI:59789"/>
    </ligand>
</feature>
<keyword evidence="4 11" id="KW-0949">S-adenosyl-L-methionine</keyword>
<feature type="binding site" evidence="11">
    <location>
        <position position="144"/>
    </location>
    <ligand>
        <name>S-adenosyl-L-methionine</name>
        <dbReference type="ChEBI" id="CHEBI:59789"/>
    </ligand>
</feature>
<dbReference type="EC" id="2.1.1.166" evidence="6 11"/>
<evidence type="ECO:0000259" key="13">
    <source>
        <dbReference type="Pfam" id="PF01728"/>
    </source>
</evidence>
<feature type="binding site" evidence="11">
    <location>
        <position position="83"/>
    </location>
    <ligand>
        <name>S-adenosyl-L-methionine</name>
        <dbReference type="ChEBI" id="CHEBI:59789"/>
    </ligand>
</feature>
<comment type="caution">
    <text evidence="14">The sequence shown here is derived from an EMBL/GenBank/DDBJ whole genome shotgun (WGS) entry which is preliminary data.</text>
</comment>
<keyword evidence="1 11" id="KW-0698">rRNA processing</keyword>
<evidence type="ECO:0000256" key="2">
    <source>
        <dbReference type="ARBA" id="ARBA00022603"/>
    </source>
</evidence>
<dbReference type="OrthoDB" id="9790080at2"/>
<dbReference type="InterPro" id="IPR050082">
    <property type="entry name" value="RNA_methyltr_RlmE"/>
</dbReference>
<keyword evidence="11" id="KW-0963">Cytoplasm</keyword>
<feature type="binding site" evidence="11">
    <location>
        <position position="104"/>
    </location>
    <ligand>
        <name>S-adenosyl-L-methionine</name>
        <dbReference type="ChEBI" id="CHEBI:59789"/>
    </ligand>
</feature>
<protein>
    <recommendedName>
        <fullName evidence="7 11">Ribosomal RNA large subunit methyltransferase E</fullName>
        <ecNumber evidence="6 11">2.1.1.166</ecNumber>
    </recommendedName>
    <alternativeName>
        <fullName evidence="9 11">23S rRNA Um2552 methyltransferase</fullName>
    </alternativeName>
    <alternativeName>
        <fullName evidence="8 11">rRNA (uridine-2'-O-)-methyltransferase</fullName>
    </alternativeName>
</protein>
<comment type="catalytic activity">
    <reaction evidence="10 11">
        <text>uridine(2552) in 23S rRNA + S-adenosyl-L-methionine = 2'-O-methyluridine(2552) in 23S rRNA + S-adenosyl-L-homocysteine + H(+)</text>
        <dbReference type="Rhea" id="RHEA:42720"/>
        <dbReference type="Rhea" id="RHEA-COMP:10202"/>
        <dbReference type="Rhea" id="RHEA-COMP:10203"/>
        <dbReference type="ChEBI" id="CHEBI:15378"/>
        <dbReference type="ChEBI" id="CHEBI:57856"/>
        <dbReference type="ChEBI" id="CHEBI:59789"/>
        <dbReference type="ChEBI" id="CHEBI:65315"/>
        <dbReference type="ChEBI" id="CHEBI:74478"/>
        <dbReference type="EC" id="2.1.1.166"/>
    </reaction>
</comment>
<dbReference type="GO" id="GO:0005737">
    <property type="term" value="C:cytoplasm"/>
    <property type="evidence" value="ECO:0007669"/>
    <property type="project" value="UniProtKB-SubCell"/>
</dbReference>
<dbReference type="SUPFAM" id="SSF53335">
    <property type="entry name" value="S-adenosyl-L-methionine-dependent methyltransferases"/>
    <property type="match status" value="1"/>
</dbReference>
<keyword evidence="2 11" id="KW-0489">Methyltransferase</keyword>
<evidence type="ECO:0000256" key="3">
    <source>
        <dbReference type="ARBA" id="ARBA00022679"/>
    </source>
</evidence>
<keyword evidence="15" id="KW-1185">Reference proteome</keyword>
<evidence type="ECO:0000256" key="8">
    <source>
        <dbReference type="ARBA" id="ARBA00041995"/>
    </source>
</evidence>
<evidence type="ECO:0000256" key="10">
    <source>
        <dbReference type="ARBA" id="ARBA00048970"/>
    </source>
</evidence>
<organism evidence="14 15">
    <name type="scientific">Neorhizobium lilium</name>
    <dbReference type="NCBI Taxonomy" id="2503024"/>
    <lineage>
        <taxon>Bacteria</taxon>
        <taxon>Pseudomonadati</taxon>
        <taxon>Pseudomonadota</taxon>
        <taxon>Alphaproteobacteria</taxon>
        <taxon>Hyphomicrobiales</taxon>
        <taxon>Rhizobiaceae</taxon>
        <taxon>Rhizobium/Agrobacterium group</taxon>
        <taxon>Neorhizobium</taxon>
    </lineage>
</organism>
<comment type="function">
    <text evidence="5 11">Specifically methylates the uridine in position 2552 of 23S rRNA at the 2'-O position of the ribose in the fully assembled 50S ribosomal subunit.</text>
</comment>
<dbReference type="GO" id="GO:0008650">
    <property type="term" value="F:rRNA (uridine-2'-O-)-methyltransferase activity"/>
    <property type="evidence" value="ECO:0007669"/>
    <property type="project" value="UniProtKB-UniRule"/>
</dbReference>
<dbReference type="Gene3D" id="3.40.50.150">
    <property type="entry name" value="Vaccinia Virus protein VP39"/>
    <property type="match status" value="1"/>
</dbReference>
<comment type="subcellular location">
    <subcellularLocation>
        <location evidence="11">Cytoplasm</location>
    </subcellularLocation>
</comment>
<reference evidence="14 15" key="1">
    <citation type="submission" date="2019-01" db="EMBL/GenBank/DDBJ databases">
        <title>The draft genome of Rhizobium sp. 24NR.</title>
        <authorList>
            <person name="Liu L."/>
            <person name="Liang L."/>
            <person name="Shi S."/>
            <person name="Xu L."/>
            <person name="Wang X."/>
            <person name="Li L."/>
            <person name="Zhang X."/>
        </authorList>
    </citation>
    <scope>NUCLEOTIDE SEQUENCE [LARGE SCALE GENOMIC DNA]</scope>
    <source>
        <strain evidence="14 15">24NR</strain>
    </source>
</reference>
<dbReference type="AlphaFoldDB" id="A0A444LFY4"/>
<dbReference type="PANTHER" id="PTHR10920:SF18">
    <property type="entry name" value="RRNA METHYLTRANSFERASE 2, MITOCHONDRIAL"/>
    <property type="match status" value="1"/>
</dbReference>
<sequence>MTKPPVGTNRTGRKLGQKVKKGKLKASSRRWLERHINDPYVQRAKLEGYRARAAFKLLEIDEKHELLKGARRIIDLGAAPGSWSQIAANITGSTDDDIRVAAIDFLDMAPLAGVKVLQLDFLDPDAPRLLMDSIGGAPNVVLSDMAAPTTGHQKTDHLRTMHLCEVAAYFAVEVLAEGGHFLAKTFQGGTERDLLNMLKQNFRQVIHVKPGASRQESVEMFLLAKHFKGRKPGELPPQPDHASEQDLNVDDERNHGDSWDNDDERDRSSP</sequence>
<accession>A0A444LFY4</accession>
<name>A0A444LFY4_9HYPH</name>
<feature type="region of interest" description="Disordered" evidence="12">
    <location>
        <begin position="229"/>
        <end position="270"/>
    </location>
</feature>
<dbReference type="InterPro" id="IPR002877">
    <property type="entry name" value="RNA_MeTrfase_FtsJ_dom"/>
</dbReference>
<feature type="active site" description="Proton acceptor" evidence="11">
    <location>
        <position position="184"/>
    </location>
</feature>
<evidence type="ECO:0000256" key="11">
    <source>
        <dbReference type="HAMAP-Rule" id="MF_01547"/>
    </source>
</evidence>
<evidence type="ECO:0000256" key="6">
    <source>
        <dbReference type="ARBA" id="ARBA00038861"/>
    </source>
</evidence>
<evidence type="ECO:0000256" key="9">
    <source>
        <dbReference type="ARBA" id="ARBA00042745"/>
    </source>
</evidence>
<feature type="compositionally biased region" description="Basic and acidic residues" evidence="12">
    <location>
        <begin position="250"/>
        <end position="270"/>
    </location>
</feature>
<evidence type="ECO:0000256" key="5">
    <source>
        <dbReference type="ARBA" id="ARBA00037569"/>
    </source>
</evidence>
<evidence type="ECO:0000256" key="12">
    <source>
        <dbReference type="SAM" id="MobiDB-lite"/>
    </source>
</evidence>
<keyword evidence="3 11" id="KW-0808">Transferase</keyword>
<comment type="similarity">
    <text evidence="11">Belongs to the class I-like SAM-binding methyltransferase superfamily. RNA methyltransferase RlmE family.</text>
</comment>
<dbReference type="EMBL" id="SBIP01000003">
    <property type="protein sequence ID" value="RWX77089.1"/>
    <property type="molecule type" value="Genomic_DNA"/>
</dbReference>
<evidence type="ECO:0000313" key="14">
    <source>
        <dbReference type="EMBL" id="RWX77089.1"/>
    </source>
</evidence>
<proteinExistence type="inferred from homology"/>
<dbReference type="Proteomes" id="UP000287687">
    <property type="component" value="Unassembled WGS sequence"/>
</dbReference>
<dbReference type="InterPro" id="IPR015507">
    <property type="entry name" value="rRNA-MeTfrase_E"/>
</dbReference>